<dbReference type="InterPro" id="IPR052523">
    <property type="entry name" value="Trichothecene_AcTrans"/>
</dbReference>
<dbReference type="SUPFAM" id="SSF55729">
    <property type="entry name" value="Acyl-CoA N-acyltransferases (Nat)"/>
    <property type="match status" value="1"/>
</dbReference>
<dbReference type="Pfam" id="PF13508">
    <property type="entry name" value="Acetyltransf_7"/>
    <property type="match status" value="1"/>
</dbReference>
<dbReference type="RefSeq" id="WP_163670134.1">
    <property type="nucleotide sequence ID" value="NZ_QXHD01000004.1"/>
</dbReference>
<dbReference type="EMBL" id="QXHD01000004">
    <property type="protein sequence ID" value="NEZ60996.1"/>
    <property type="molecule type" value="Genomic_DNA"/>
</dbReference>
<dbReference type="InterPro" id="IPR000182">
    <property type="entry name" value="GNAT_dom"/>
</dbReference>
<comment type="caution">
    <text evidence="2">The sequence shown here is derived from an EMBL/GenBank/DDBJ whole genome shotgun (WGS) entry which is preliminary data.</text>
</comment>
<proteinExistence type="predicted"/>
<dbReference type="InterPro" id="IPR016181">
    <property type="entry name" value="Acyl_CoA_acyltransferase"/>
</dbReference>
<dbReference type="Proteomes" id="UP000481033">
    <property type="component" value="Unassembled WGS sequence"/>
</dbReference>
<protein>
    <submittedName>
        <fullName evidence="2">N-acetyltransferase</fullName>
    </submittedName>
</protein>
<evidence type="ECO:0000313" key="2">
    <source>
        <dbReference type="EMBL" id="NEZ60996.1"/>
    </source>
</evidence>
<evidence type="ECO:0000313" key="3">
    <source>
        <dbReference type="Proteomes" id="UP000481033"/>
    </source>
</evidence>
<sequence length="217" mass="24630">MKTSGVVQPQPSSDVIQLQQSQVLDAGMVAAKAFADDPVFTYIISDDREFRLQSLTWLMRKLVVYSTQYNHVYTTQDLEGIAAGLPPGELSSNPLELLKMIWELQLYALPTKFRWNRLGRCLTLLSAVEQAHQQDMGDCPHWYLGLMVVHPTCQGRGVGRRLLQPILQQASHEGVACYLVTFTEQAVRFYQKHGFEIVQIQKTAPDAPPFWTLKRNP</sequence>
<keyword evidence="3" id="KW-1185">Reference proteome</keyword>
<organism evidence="2 3">
    <name type="scientific">Adonisia turfae CCMR0081</name>
    <dbReference type="NCBI Taxonomy" id="2292702"/>
    <lineage>
        <taxon>Bacteria</taxon>
        <taxon>Bacillati</taxon>
        <taxon>Cyanobacteriota</taxon>
        <taxon>Adonisia</taxon>
        <taxon>Adonisia turfae</taxon>
    </lineage>
</organism>
<evidence type="ECO:0000259" key="1">
    <source>
        <dbReference type="PROSITE" id="PS51186"/>
    </source>
</evidence>
<gene>
    <name evidence="2" type="ORF">DXZ20_36255</name>
</gene>
<dbReference type="PANTHER" id="PTHR42791">
    <property type="entry name" value="GNAT FAMILY ACETYLTRANSFERASE"/>
    <property type="match status" value="1"/>
</dbReference>
<reference evidence="2 3" key="1">
    <citation type="journal article" date="2020" name="Microb. Ecol.">
        <title>Ecogenomics of the Marine Benthic Filamentous Cyanobacterium Adonisia.</title>
        <authorList>
            <person name="Walter J.M."/>
            <person name="Coutinho F.H."/>
            <person name="Leomil L."/>
            <person name="Hargreaves P.I."/>
            <person name="Campeao M.E."/>
            <person name="Vieira V.V."/>
            <person name="Silva B.S."/>
            <person name="Fistarol G.O."/>
            <person name="Salomon P.S."/>
            <person name="Sawabe T."/>
            <person name="Mino S."/>
            <person name="Hosokawa M."/>
            <person name="Miyashita H."/>
            <person name="Maruyama F."/>
            <person name="van Verk M.C."/>
            <person name="Dutilh B.E."/>
            <person name="Thompson C.C."/>
            <person name="Thompson F.L."/>
        </authorList>
    </citation>
    <scope>NUCLEOTIDE SEQUENCE [LARGE SCALE GENOMIC DNA]</scope>
    <source>
        <strain evidence="2 3">CCMR0081</strain>
    </source>
</reference>
<dbReference type="AlphaFoldDB" id="A0A6M0RXW8"/>
<dbReference type="PANTHER" id="PTHR42791:SF1">
    <property type="entry name" value="N-ACETYLTRANSFERASE DOMAIN-CONTAINING PROTEIN"/>
    <property type="match status" value="1"/>
</dbReference>
<dbReference type="CDD" id="cd04301">
    <property type="entry name" value="NAT_SF"/>
    <property type="match status" value="1"/>
</dbReference>
<dbReference type="PROSITE" id="PS51186">
    <property type="entry name" value="GNAT"/>
    <property type="match status" value="1"/>
</dbReference>
<name>A0A6M0RXW8_9CYAN</name>
<dbReference type="GO" id="GO:0016747">
    <property type="term" value="F:acyltransferase activity, transferring groups other than amino-acyl groups"/>
    <property type="evidence" value="ECO:0007669"/>
    <property type="project" value="InterPro"/>
</dbReference>
<accession>A0A6M0RXW8</accession>
<keyword evidence="2" id="KW-0808">Transferase</keyword>
<dbReference type="Gene3D" id="3.40.630.30">
    <property type="match status" value="1"/>
</dbReference>
<feature type="domain" description="N-acetyltransferase" evidence="1">
    <location>
        <begin position="140"/>
        <end position="217"/>
    </location>
</feature>